<keyword evidence="2" id="KW-0238">DNA-binding</keyword>
<dbReference type="EMBL" id="BAAAWD010000007">
    <property type="protein sequence ID" value="GAA3008911.1"/>
    <property type="molecule type" value="Genomic_DNA"/>
</dbReference>
<comment type="caution">
    <text evidence="5">The sequence shown here is derived from an EMBL/GenBank/DDBJ whole genome shotgun (WGS) entry which is preliminary data.</text>
</comment>
<evidence type="ECO:0000256" key="3">
    <source>
        <dbReference type="ARBA" id="ARBA00023163"/>
    </source>
</evidence>
<feature type="domain" description="HTH araC/xylS-type" evidence="4">
    <location>
        <begin position="167"/>
        <end position="267"/>
    </location>
</feature>
<evidence type="ECO:0000256" key="2">
    <source>
        <dbReference type="ARBA" id="ARBA00023125"/>
    </source>
</evidence>
<keyword evidence="3" id="KW-0804">Transcription</keyword>
<dbReference type="SUPFAM" id="SSF46689">
    <property type="entry name" value="Homeodomain-like"/>
    <property type="match status" value="1"/>
</dbReference>
<proteinExistence type="predicted"/>
<evidence type="ECO:0000256" key="1">
    <source>
        <dbReference type="ARBA" id="ARBA00023015"/>
    </source>
</evidence>
<evidence type="ECO:0000313" key="6">
    <source>
        <dbReference type="Proteomes" id="UP001499930"/>
    </source>
</evidence>
<dbReference type="SMART" id="SM00342">
    <property type="entry name" value="HTH_ARAC"/>
    <property type="match status" value="1"/>
</dbReference>
<dbReference type="Gene3D" id="1.10.10.60">
    <property type="entry name" value="Homeodomain-like"/>
    <property type="match status" value="1"/>
</dbReference>
<dbReference type="PANTHER" id="PTHR46796">
    <property type="entry name" value="HTH-TYPE TRANSCRIPTIONAL ACTIVATOR RHAS-RELATED"/>
    <property type="match status" value="1"/>
</dbReference>
<name>A0ABP6KJZ2_9ACTN</name>
<gene>
    <name evidence="5" type="ORF">GCM10017559_34160</name>
</gene>
<dbReference type="Proteomes" id="UP001499930">
    <property type="component" value="Unassembled WGS sequence"/>
</dbReference>
<dbReference type="PANTHER" id="PTHR46796:SF15">
    <property type="entry name" value="BLL1074 PROTEIN"/>
    <property type="match status" value="1"/>
</dbReference>
<dbReference type="InterPro" id="IPR009057">
    <property type="entry name" value="Homeodomain-like_sf"/>
</dbReference>
<keyword evidence="1" id="KW-0805">Transcription regulation</keyword>
<reference evidence="6" key="1">
    <citation type="journal article" date="2019" name="Int. J. Syst. Evol. Microbiol.">
        <title>The Global Catalogue of Microorganisms (GCM) 10K type strain sequencing project: providing services to taxonomists for standard genome sequencing and annotation.</title>
        <authorList>
            <consortium name="The Broad Institute Genomics Platform"/>
            <consortium name="The Broad Institute Genome Sequencing Center for Infectious Disease"/>
            <person name="Wu L."/>
            <person name="Ma J."/>
        </authorList>
    </citation>
    <scope>NUCLEOTIDE SEQUENCE [LARGE SCALE GENOMIC DNA]</scope>
    <source>
        <strain evidence="6">JCM 3106</strain>
    </source>
</reference>
<organism evidence="5 6">
    <name type="scientific">Streptosporangium longisporum</name>
    <dbReference type="NCBI Taxonomy" id="46187"/>
    <lineage>
        <taxon>Bacteria</taxon>
        <taxon>Bacillati</taxon>
        <taxon>Actinomycetota</taxon>
        <taxon>Actinomycetes</taxon>
        <taxon>Streptosporangiales</taxon>
        <taxon>Streptosporangiaceae</taxon>
        <taxon>Streptosporangium</taxon>
    </lineage>
</organism>
<protein>
    <submittedName>
        <fullName evidence="5">AraC family transcriptional regulator</fullName>
    </submittedName>
</protein>
<evidence type="ECO:0000259" key="4">
    <source>
        <dbReference type="PROSITE" id="PS01124"/>
    </source>
</evidence>
<accession>A0ABP6KJZ2</accession>
<dbReference type="Pfam" id="PF12833">
    <property type="entry name" value="HTH_18"/>
    <property type="match status" value="1"/>
</dbReference>
<dbReference type="InterPro" id="IPR018060">
    <property type="entry name" value="HTH_AraC"/>
</dbReference>
<dbReference type="PROSITE" id="PS01124">
    <property type="entry name" value="HTH_ARAC_FAMILY_2"/>
    <property type="match status" value="1"/>
</dbReference>
<keyword evidence="6" id="KW-1185">Reference proteome</keyword>
<dbReference type="InterPro" id="IPR050204">
    <property type="entry name" value="AraC_XylS_family_regulators"/>
</dbReference>
<dbReference type="RefSeq" id="WP_344895593.1">
    <property type="nucleotide sequence ID" value="NZ_BAAAWD010000007.1"/>
</dbReference>
<sequence length="273" mass="28857">MHDDADETGAAEGLSFTVGEPGSLLRPHVTEMSAYSERYALPTARRQPPFPGIAMIFGFGAPLALSGPGGDRRLASFAAGLHDTYVDTVTAGTAEGLQVDLTPLGARRLLGVPLRELANRVVSLEEVLGGWATTTIERLAETPGRAARLALLDAVLVRRIGEAPDPDRRVAWAWGRLVAARGAVPVASLAAELGWSHRHLVSRFHDQIGLAPKAAARVLRFQHATGRLRSGVSAADTAAACGYYDQAHMNRDFRAMAGVTPGEMMAPASPVPG</sequence>
<evidence type="ECO:0000313" key="5">
    <source>
        <dbReference type="EMBL" id="GAA3008911.1"/>
    </source>
</evidence>